<evidence type="ECO:0000313" key="3">
    <source>
        <dbReference type="Proteomes" id="UP000784294"/>
    </source>
</evidence>
<reference evidence="2" key="1">
    <citation type="submission" date="2018-11" db="EMBL/GenBank/DDBJ databases">
        <authorList>
            <consortium name="Pathogen Informatics"/>
        </authorList>
    </citation>
    <scope>NUCLEOTIDE SEQUENCE</scope>
</reference>
<dbReference type="EMBL" id="CAAALY010043531">
    <property type="protein sequence ID" value="VEL19843.1"/>
    <property type="molecule type" value="Genomic_DNA"/>
</dbReference>
<evidence type="ECO:0000313" key="2">
    <source>
        <dbReference type="EMBL" id="VEL19843.1"/>
    </source>
</evidence>
<proteinExistence type="predicted"/>
<evidence type="ECO:0000256" key="1">
    <source>
        <dbReference type="SAM" id="SignalP"/>
    </source>
</evidence>
<dbReference type="AlphaFoldDB" id="A0A3S5BV54"/>
<keyword evidence="3" id="KW-1185">Reference proteome</keyword>
<dbReference type="Proteomes" id="UP000784294">
    <property type="component" value="Unassembled WGS sequence"/>
</dbReference>
<organism evidence="2 3">
    <name type="scientific">Protopolystoma xenopodis</name>
    <dbReference type="NCBI Taxonomy" id="117903"/>
    <lineage>
        <taxon>Eukaryota</taxon>
        <taxon>Metazoa</taxon>
        <taxon>Spiralia</taxon>
        <taxon>Lophotrochozoa</taxon>
        <taxon>Platyhelminthes</taxon>
        <taxon>Monogenea</taxon>
        <taxon>Polyopisthocotylea</taxon>
        <taxon>Polystomatidea</taxon>
        <taxon>Polystomatidae</taxon>
        <taxon>Protopolystoma</taxon>
    </lineage>
</organism>
<feature type="chain" id="PRO_5018786068" evidence="1">
    <location>
        <begin position="30"/>
        <end position="114"/>
    </location>
</feature>
<comment type="caution">
    <text evidence="2">The sequence shown here is derived from an EMBL/GenBank/DDBJ whole genome shotgun (WGS) entry which is preliminary data.</text>
</comment>
<protein>
    <submittedName>
        <fullName evidence="2">Uncharacterized protein</fullName>
    </submittedName>
</protein>
<feature type="signal peptide" evidence="1">
    <location>
        <begin position="1"/>
        <end position="29"/>
    </location>
</feature>
<sequence length="114" mass="13039">MLSFFQLSRLVRLSRILLLGLLLLEDSRVGPSFGKLSPLLNRVFKPKTTTGPPGLSAFHRIPYNLVTAPANSFDFLRVDDYWRELQRDSESSELDRDWVLALCERMADMLLRAG</sequence>
<name>A0A3S5BV54_9PLAT</name>
<gene>
    <name evidence="2" type="ORF">PXEA_LOCUS13283</name>
</gene>
<keyword evidence="1" id="KW-0732">Signal</keyword>
<accession>A0A3S5BV54</accession>